<evidence type="ECO:0000313" key="3">
    <source>
        <dbReference type="Proteomes" id="UP000609346"/>
    </source>
</evidence>
<dbReference type="PANTHER" id="PTHR43471">
    <property type="entry name" value="ABC TRANSPORTER PERMEASE"/>
    <property type="match status" value="1"/>
</dbReference>
<evidence type="ECO:0000256" key="1">
    <source>
        <dbReference type="SAM" id="Phobius"/>
    </source>
</evidence>
<accession>A0ABR8MME4</accession>
<keyword evidence="1" id="KW-1133">Transmembrane helix</keyword>
<feature type="transmembrane region" description="Helical" evidence="1">
    <location>
        <begin position="134"/>
        <end position="158"/>
    </location>
</feature>
<dbReference type="Pfam" id="PF12679">
    <property type="entry name" value="ABC2_membrane_2"/>
    <property type="match status" value="1"/>
</dbReference>
<keyword evidence="1" id="KW-0472">Membrane</keyword>
<name>A0ABR8MME4_9BACL</name>
<dbReference type="RefSeq" id="WP_191201515.1">
    <property type="nucleotide sequence ID" value="NZ_JACXZA010000001.1"/>
</dbReference>
<organism evidence="2 3">
    <name type="scientific">Paenibacillus terricola</name>
    <dbReference type="NCBI Taxonomy" id="2763503"/>
    <lineage>
        <taxon>Bacteria</taxon>
        <taxon>Bacillati</taxon>
        <taxon>Bacillota</taxon>
        <taxon>Bacilli</taxon>
        <taxon>Bacillales</taxon>
        <taxon>Paenibacillaceae</taxon>
        <taxon>Paenibacillus</taxon>
    </lineage>
</organism>
<evidence type="ECO:0000313" key="2">
    <source>
        <dbReference type="EMBL" id="MBD3917184.1"/>
    </source>
</evidence>
<keyword evidence="1" id="KW-0812">Transmembrane</keyword>
<feature type="transmembrane region" description="Helical" evidence="1">
    <location>
        <begin position="243"/>
        <end position="265"/>
    </location>
</feature>
<dbReference type="EMBL" id="JACXZA010000001">
    <property type="protein sequence ID" value="MBD3917184.1"/>
    <property type="molecule type" value="Genomic_DNA"/>
</dbReference>
<feature type="transmembrane region" description="Helical" evidence="1">
    <location>
        <begin position="170"/>
        <end position="195"/>
    </location>
</feature>
<feature type="transmembrane region" description="Helical" evidence="1">
    <location>
        <begin position="57"/>
        <end position="75"/>
    </location>
</feature>
<dbReference type="Proteomes" id="UP000609346">
    <property type="component" value="Unassembled WGS sequence"/>
</dbReference>
<comment type="caution">
    <text evidence="2">The sequence shown here is derived from an EMBL/GenBank/DDBJ whole genome shotgun (WGS) entry which is preliminary data.</text>
</comment>
<proteinExistence type="predicted"/>
<gene>
    <name evidence="2" type="ORF">H8B09_00340</name>
</gene>
<protein>
    <submittedName>
        <fullName evidence="2">ABC transporter permease subunit</fullName>
    </submittedName>
</protein>
<feature type="transmembrane region" description="Helical" evidence="1">
    <location>
        <begin position="20"/>
        <end position="37"/>
    </location>
</feature>
<feature type="transmembrane region" description="Helical" evidence="1">
    <location>
        <begin position="87"/>
        <end position="114"/>
    </location>
</feature>
<sequence length="272" mass="30249">MDFRTIAIREIRMGFRNPWAYSFMALFTAFSLILLLINSRNAVEGYSGVTSAMLNLILYLVPLMSLLLGSFSLTAEKEEGSWRLLSAYPLGTLSFIAGKYAGLTMVLWVIMFVGYGVSGMLGAVFGGGFAITDFVLFVAFSMGLSFLFVAIAMMIGTFARNRWQALTISVAIWFFAVIGWSSLLVAILGMVPYLYVKSALVFLTFLNPAELVRLFVIVKLGGGSILGPEYYDWVHWISRTDGTLWFVLICMLWAAAAAGIAYMIWERGRIRE</sequence>
<reference evidence="2 3" key="1">
    <citation type="submission" date="2020-09" db="EMBL/GenBank/DDBJ databases">
        <title>Paenibacillus sp. strain PR3 16S rRNA gene Genome sequencing and assembly.</title>
        <authorList>
            <person name="Kim J."/>
        </authorList>
    </citation>
    <scope>NUCLEOTIDE SEQUENCE [LARGE SCALE GENOMIC DNA]</scope>
    <source>
        <strain evidence="2 3">PR3</strain>
    </source>
</reference>
<dbReference type="PANTHER" id="PTHR43471:SF1">
    <property type="entry name" value="ABC TRANSPORTER PERMEASE PROTEIN NOSY-RELATED"/>
    <property type="match status" value="1"/>
</dbReference>
<keyword evidence="3" id="KW-1185">Reference proteome</keyword>